<dbReference type="AlphaFoldDB" id="A0A7C9R5I5"/>
<dbReference type="EMBL" id="JAAKZG010000002">
    <property type="protein sequence ID" value="NGN40356.1"/>
    <property type="molecule type" value="Genomic_DNA"/>
</dbReference>
<accession>A0A7C9R5I5</accession>
<evidence type="ECO:0000313" key="2">
    <source>
        <dbReference type="Proteomes" id="UP000481252"/>
    </source>
</evidence>
<dbReference type="Proteomes" id="UP000481252">
    <property type="component" value="Unassembled WGS sequence"/>
</dbReference>
<dbReference type="RefSeq" id="WP_165114907.1">
    <property type="nucleotide sequence ID" value="NZ_JAAKZG010000002.1"/>
</dbReference>
<keyword evidence="2" id="KW-1185">Reference proteome</keyword>
<gene>
    <name evidence="1" type="ORF">G6N74_04710</name>
</gene>
<proteinExistence type="predicted"/>
<evidence type="ECO:0000313" key="1">
    <source>
        <dbReference type="EMBL" id="NGN40356.1"/>
    </source>
</evidence>
<sequence length="84" mass="9380">MAAKSPAQPTGRVYFPDELRLLREIFDNCTAGRADREKVAGIVAKRLMDAYENGIRDEKLLRLIAVGNRASLATRPATTVQHHF</sequence>
<name>A0A7C9R5I5_9HYPH</name>
<protein>
    <submittedName>
        <fullName evidence="1">Uncharacterized protein</fullName>
    </submittedName>
</protein>
<comment type="caution">
    <text evidence="1">The sequence shown here is derived from an EMBL/GenBank/DDBJ whole genome shotgun (WGS) entry which is preliminary data.</text>
</comment>
<organism evidence="1 2">
    <name type="scientific">Mesorhizobium zhangyense</name>
    <dbReference type="NCBI Taxonomy" id="1776730"/>
    <lineage>
        <taxon>Bacteria</taxon>
        <taxon>Pseudomonadati</taxon>
        <taxon>Pseudomonadota</taxon>
        <taxon>Alphaproteobacteria</taxon>
        <taxon>Hyphomicrobiales</taxon>
        <taxon>Phyllobacteriaceae</taxon>
        <taxon>Mesorhizobium</taxon>
    </lineage>
</organism>
<reference evidence="1 2" key="1">
    <citation type="submission" date="2020-02" db="EMBL/GenBank/DDBJ databases">
        <title>Genome sequence of the type strain CGMCC 1.15528 of Mesorhizobium zhangyense.</title>
        <authorList>
            <person name="Gao J."/>
            <person name="Sun J."/>
        </authorList>
    </citation>
    <scope>NUCLEOTIDE SEQUENCE [LARGE SCALE GENOMIC DNA]</scope>
    <source>
        <strain evidence="1 2">CGMCC 1.15528</strain>
    </source>
</reference>